<dbReference type="Proteomes" id="UP001164748">
    <property type="component" value="Chromosome"/>
</dbReference>
<dbReference type="InterPro" id="IPR038086">
    <property type="entry name" value="DUF2789_sf"/>
</dbReference>
<accession>A0AA47KLJ9</accession>
<dbReference type="Pfam" id="PF10982">
    <property type="entry name" value="DUF2789"/>
    <property type="match status" value="1"/>
</dbReference>
<evidence type="ECO:0000313" key="2">
    <source>
        <dbReference type="Proteomes" id="UP001164748"/>
    </source>
</evidence>
<gene>
    <name evidence="1" type="ORF">N8M53_03065</name>
</gene>
<dbReference type="InterPro" id="IPR021250">
    <property type="entry name" value="DUF2789"/>
</dbReference>
<name>A0AA47KLJ9_9GAMM</name>
<dbReference type="EMBL" id="CP114588">
    <property type="protein sequence ID" value="WBA09215.1"/>
    <property type="molecule type" value="Genomic_DNA"/>
</dbReference>
<sequence length="77" mass="8767">METFQHDLQHLFEQLGLATDKASIEHFLSSHCLVEGQTLVDAPFWNAAQRAFIDEAIKEDADWAEQVDTLDALLRKP</sequence>
<evidence type="ECO:0000313" key="1">
    <source>
        <dbReference type="EMBL" id="WBA09215.1"/>
    </source>
</evidence>
<dbReference type="RefSeq" id="WP_269579450.1">
    <property type="nucleotide sequence ID" value="NZ_CP114588.1"/>
</dbReference>
<reference evidence="1" key="1">
    <citation type="submission" date="2022-09" db="EMBL/GenBank/DDBJ databases">
        <authorList>
            <person name="Li Z.-J."/>
        </authorList>
    </citation>
    <scope>NUCLEOTIDE SEQUENCE</scope>
    <source>
        <strain evidence="1">TGB11</strain>
    </source>
</reference>
<dbReference type="Gene3D" id="1.10.10.1130">
    <property type="entry name" value="Uncharacterised protein PF10982, DUF2789"/>
    <property type="match status" value="1"/>
</dbReference>
<proteinExistence type="predicted"/>
<protein>
    <submittedName>
        <fullName evidence="1">DUF2789 domain-containing protein</fullName>
    </submittedName>
</protein>
<organism evidence="1 2">
    <name type="scientific">Salinivibrio kushneri</name>
    <dbReference type="NCBI Taxonomy" id="1908198"/>
    <lineage>
        <taxon>Bacteria</taxon>
        <taxon>Pseudomonadati</taxon>
        <taxon>Pseudomonadota</taxon>
        <taxon>Gammaproteobacteria</taxon>
        <taxon>Vibrionales</taxon>
        <taxon>Vibrionaceae</taxon>
        <taxon>Salinivibrio</taxon>
    </lineage>
</organism>
<dbReference type="AlphaFoldDB" id="A0AA47KLJ9"/>